<dbReference type="GO" id="GO:0055088">
    <property type="term" value="P:lipid homeostasis"/>
    <property type="evidence" value="ECO:0007669"/>
    <property type="project" value="TreeGrafter"/>
</dbReference>
<dbReference type="PANTHER" id="PTHR43173:SF19">
    <property type="entry name" value="AARF DOMAIN-CONTAINING PROTEIN KINASE 1"/>
    <property type="match status" value="1"/>
</dbReference>
<reference evidence="3" key="2">
    <citation type="submission" date="2021-01" db="EMBL/GenBank/DDBJ databases">
        <authorList>
            <person name="Schikora-Tamarit M.A."/>
        </authorList>
    </citation>
    <scope>NUCLEOTIDE SEQUENCE</scope>
    <source>
        <strain evidence="3">CBS2887</strain>
    </source>
</reference>
<dbReference type="InterPro" id="IPR051130">
    <property type="entry name" value="Mito_struct-func_regulator"/>
</dbReference>
<dbReference type="CDD" id="cd13969">
    <property type="entry name" value="ADCK1-like"/>
    <property type="match status" value="1"/>
</dbReference>
<comment type="caution">
    <text evidence="3">The sequence shown here is derived from an EMBL/GenBank/DDBJ whole genome shotgun (WGS) entry which is preliminary data.</text>
</comment>
<dbReference type="Pfam" id="PF03109">
    <property type="entry name" value="ABC1"/>
    <property type="match status" value="1"/>
</dbReference>
<dbReference type="Proteomes" id="UP000774326">
    <property type="component" value="Unassembled WGS sequence"/>
</dbReference>
<evidence type="ECO:0000256" key="1">
    <source>
        <dbReference type="ARBA" id="ARBA00009670"/>
    </source>
</evidence>
<name>A0A9P8PNQ3_WICPI</name>
<keyword evidence="4" id="KW-1185">Reference proteome</keyword>
<dbReference type="SUPFAM" id="SSF56112">
    <property type="entry name" value="Protein kinase-like (PK-like)"/>
    <property type="match status" value="1"/>
</dbReference>
<accession>A0A9P8PNQ3</accession>
<dbReference type="InterPro" id="IPR004147">
    <property type="entry name" value="ABC1_dom"/>
</dbReference>
<dbReference type="AlphaFoldDB" id="A0A9P8PNQ3"/>
<feature type="domain" description="ABC1 atypical kinase-like" evidence="2">
    <location>
        <begin position="159"/>
        <end position="412"/>
    </location>
</feature>
<dbReference type="PANTHER" id="PTHR43173">
    <property type="entry name" value="ABC1 FAMILY PROTEIN"/>
    <property type="match status" value="1"/>
</dbReference>
<dbReference type="GO" id="GO:0007005">
    <property type="term" value="P:mitochondrion organization"/>
    <property type="evidence" value="ECO:0007669"/>
    <property type="project" value="TreeGrafter"/>
</dbReference>
<dbReference type="OrthoDB" id="427480at2759"/>
<dbReference type="EMBL" id="JAEUBG010005445">
    <property type="protein sequence ID" value="KAH3674875.1"/>
    <property type="molecule type" value="Genomic_DNA"/>
</dbReference>
<dbReference type="GO" id="GO:0005743">
    <property type="term" value="C:mitochondrial inner membrane"/>
    <property type="evidence" value="ECO:0007669"/>
    <property type="project" value="TreeGrafter"/>
</dbReference>
<dbReference type="InterPro" id="IPR045307">
    <property type="entry name" value="ADCK1_dom"/>
</dbReference>
<reference evidence="3" key="1">
    <citation type="journal article" date="2021" name="Open Biol.">
        <title>Shared evolutionary footprints suggest mitochondrial oxidative damage underlies multiple complex I losses in fungi.</title>
        <authorList>
            <person name="Schikora-Tamarit M.A."/>
            <person name="Marcet-Houben M."/>
            <person name="Nosek J."/>
            <person name="Gabaldon T."/>
        </authorList>
    </citation>
    <scope>NUCLEOTIDE SEQUENCE</scope>
    <source>
        <strain evidence="3">CBS2887</strain>
    </source>
</reference>
<dbReference type="InterPro" id="IPR011009">
    <property type="entry name" value="Kinase-like_dom_sf"/>
</dbReference>
<protein>
    <recommendedName>
        <fullName evidence="2">ABC1 atypical kinase-like domain-containing protein</fullName>
    </recommendedName>
</protein>
<evidence type="ECO:0000313" key="3">
    <source>
        <dbReference type="EMBL" id="KAH3674875.1"/>
    </source>
</evidence>
<organism evidence="3 4">
    <name type="scientific">Wickerhamomyces pijperi</name>
    <name type="common">Yeast</name>
    <name type="synonym">Pichia pijperi</name>
    <dbReference type="NCBI Taxonomy" id="599730"/>
    <lineage>
        <taxon>Eukaryota</taxon>
        <taxon>Fungi</taxon>
        <taxon>Dikarya</taxon>
        <taxon>Ascomycota</taxon>
        <taxon>Saccharomycotina</taxon>
        <taxon>Saccharomycetes</taxon>
        <taxon>Phaffomycetales</taxon>
        <taxon>Wickerhamomycetaceae</taxon>
        <taxon>Wickerhamomyces</taxon>
    </lineage>
</organism>
<sequence length="571" mass="66048">MFLRKQTTNIAWRASRFSRLNSTKAAGNATFKQIPHSSFFLQHRTKILLSTLVGASAVVYLTNDEVSGTVKFVAHSLKRINSVTVALARCLYNYKSTLSRQYDTKEDYYSALSQCHLDSAKITLGALEHNGGIYIKLGQHISAMTYLLPKEWTETMTPLQDKCPESAYEEINAMFLKDWGQSIDEVFEEFDRKPIGVASLAQVHLAKMRGTGELVAVKCQHPSLTEFVPLDIAMTALVFNALDFVFPEYPLTWLSDEMRDSIHVELDFHNEARNSQNTKEYFERFENITALRIPKIVKTTKRILVMEYLRGERLDNLEYISQKHIDRSQVSSCLSHIFNNMIFTPGVGIHCDPHGGNLAIRSHTPTHTNPFNFEIILYDHGLYRQLTNEMRYDYAQFWLAMIDNDQAKMKQYALKFANIQESQFPLFAAAITGRDIDNALNFDIESQRSDAEIANMKSKITHEEVLVDLMSILANVPRVVLLILKTNDLTRHLDEVLQNPLGLKRTFLILSNYCADTIYKLDQRKASRLEGSWYNRWLAYLKNWWVWELRRSQLFRYDLIVYWSRLFGLEP</sequence>
<proteinExistence type="inferred from homology"/>
<evidence type="ECO:0000259" key="2">
    <source>
        <dbReference type="Pfam" id="PF03109"/>
    </source>
</evidence>
<gene>
    <name evidence="3" type="ORF">WICPIJ_009445</name>
</gene>
<evidence type="ECO:0000313" key="4">
    <source>
        <dbReference type="Proteomes" id="UP000774326"/>
    </source>
</evidence>
<comment type="similarity">
    <text evidence="1">Belongs to the protein kinase superfamily. ADCK protein kinase family.</text>
</comment>